<evidence type="ECO:0000256" key="6">
    <source>
        <dbReference type="ARBA" id="ARBA00022806"/>
    </source>
</evidence>
<dbReference type="GO" id="GO:0033202">
    <property type="term" value="C:DNA helicase complex"/>
    <property type="evidence" value="ECO:0007669"/>
    <property type="project" value="TreeGrafter"/>
</dbReference>
<evidence type="ECO:0000256" key="9">
    <source>
        <dbReference type="ARBA" id="ARBA00023125"/>
    </source>
</evidence>
<reference evidence="19 20" key="1">
    <citation type="submission" date="2012-11" db="EMBL/GenBank/DDBJ databases">
        <title>The complete genome sequence of Corynebacterium maris Coryn-1 (=DSM 45190).</title>
        <authorList>
            <person name="Schaffert L."/>
            <person name="Albersmeier A."/>
            <person name="Kalinowski J."/>
            <person name="Ruckert C."/>
        </authorList>
    </citation>
    <scope>NUCLEOTIDE SEQUENCE [LARGE SCALE GENOMIC DNA]</scope>
    <source>
        <strain evidence="20">Coryn-1</strain>
    </source>
</reference>
<dbReference type="Gene3D" id="3.90.320.10">
    <property type="match status" value="1"/>
</dbReference>
<feature type="domain" description="UvrD-like helicase ATP-binding" evidence="17">
    <location>
        <begin position="24"/>
        <end position="371"/>
    </location>
</feature>
<feature type="binding site" evidence="15">
    <location>
        <begin position="45"/>
        <end position="52"/>
    </location>
    <ligand>
        <name>ATP</name>
        <dbReference type="ChEBI" id="CHEBI:30616"/>
    </ligand>
</feature>
<name>S5TH06_9CORY</name>
<keyword evidence="9" id="KW-0238">DNA-binding</keyword>
<keyword evidence="11" id="KW-0413">Isomerase</keyword>
<dbReference type="Pfam" id="PF13361">
    <property type="entry name" value="UvrD_C"/>
    <property type="match status" value="2"/>
</dbReference>
<feature type="compositionally biased region" description="Acidic residues" evidence="16">
    <location>
        <begin position="799"/>
        <end position="815"/>
    </location>
</feature>
<evidence type="ECO:0000256" key="16">
    <source>
        <dbReference type="SAM" id="MobiDB-lite"/>
    </source>
</evidence>
<dbReference type="PROSITE" id="PS51217">
    <property type="entry name" value="UVRD_HELICASE_CTER"/>
    <property type="match status" value="1"/>
</dbReference>
<dbReference type="Pfam" id="PF12705">
    <property type="entry name" value="PDDEXK_1"/>
    <property type="match status" value="1"/>
</dbReference>
<evidence type="ECO:0000259" key="18">
    <source>
        <dbReference type="PROSITE" id="PS51217"/>
    </source>
</evidence>
<evidence type="ECO:0000313" key="20">
    <source>
        <dbReference type="Proteomes" id="UP000015388"/>
    </source>
</evidence>
<evidence type="ECO:0000256" key="8">
    <source>
        <dbReference type="ARBA" id="ARBA00022840"/>
    </source>
</evidence>
<sequence length="1084" mass="118342">MANPAQTPNISARLLSQVLHGADRLPTTQQEDITQAQTGPLLVVAGAGAGKTETMASRVVWMVANGLVSPDQVLGLTFTRKAAQQLGQRIRSQFATLAGSPKIRDLDPSGELATTLTTVPPSVSTYDSYAGQLIREYGLLVPVEPDARLITQAELFSIAHRVVVDYPGRLSAEQGVSTVTDTLLQLVTEMDNELFTVEQVAEESRGHADLIETLPKAPRQSDALSQKVQKWVDAQRLRVEYLPLVTALKKELNRLGVVTFNEQMSVAAKLARDQPAVRASQRSRFRVVMLDEYQDTSHAQRVLLSHLFGRPEGTDWDVDESLTVTAVGDPMQAIYGWRGATVENLEEFVNDFPVTQGPAPKKQLTTSWRNPGGVLSLANAVSDEVFGDGERPVEKLQPRAGAGDGEIALGLFAEQDEEIAFVADRLAEQFRAAQEAGEAFSGAVLVRKNKHSAPMAEALAERGIPHEIVGLGGLLEVPEVADLVALATMLIRPGDNRAALRVLSSPLVGLGLADLVALHRRARNLGGGVERVELPDDPTERLKTQLAEVTADPPDQVVGLADAVADLGERSRYSAEGLARLERLSSGLRYVRQYSLGKSLSDLFADIEHTFGVRTEALARPGATGTVHLDQLADTVAAYHGDTLGGLLDYFALAREHEDGLSPGEVTVRSDRVQILTAHKAKGLEWDVVAVLHADDKTYRARANTFLTNVHRLPDEDLLEGAEEAVETRRDFETAADAYILRERGSVAEENARLFYVAITRTERVLIVTATDEPYEHFALLAAEAPDAVVAWDDGKADPEDDEAEDAADAPEDDQPTALFPDFTVDADTAAGAELVHQALGELPPARSGETHDFWEREVDALIEEHRALSAPEVEVELPGELTATDLVSLKADPVQFARRQRRPVPFKPNTYAKRGTAFHQWLEDRFGATALLDEEQLPGLDEEPVDAQQLEELKDAFLGSEWADRTPTYVEQPFEVRIGDAIVRGRMDAVFRRPDGTWIIVDWKTGRPPQGAALRTAEIQLAVYREAWSALLDDADATVDAAFHYISTGFTLAPTRLPDGEQLRELLESSTTASEAEIEAEHD</sequence>
<dbReference type="CDD" id="cd17932">
    <property type="entry name" value="DEXQc_UvrD"/>
    <property type="match status" value="1"/>
</dbReference>
<dbReference type="PATRIC" id="fig|1224163.3.peg.721"/>
<organism evidence="19 20">
    <name type="scientific">Corynebacterium maris DSM 45190</name>
    <dbReference type="NCBI Taxonomy" id="1224163"/>
    <lineage>
        <taxon>Bacteria</taxon>
        <taxon>Bacillati</taxon>
        <taxon>Actinomycetota</taxon>
        <taxon>Actinomycetes</taxon>
        <taxon>Mycobacteriales</taxon>
        <taxon>Corynebacteriaceae</taxon>
        <taxon>Corynebacterium</taxon>
    </lineage>
</organism>
<keyword evidence="4" id="KW-0227">DNA damage</keyword>
<dbReference type="Gene3D" id="1.10.10.160">
    <property type="match status" value="1"/>
</dbReference>
<evidence type="ECO:0000256" key="12">
    <source>
        <dbReference type="ARBA" id="ARBA00034617"/>
    </source>
</evidence>
<evidence type="ECO:0000313" key="19">
    <source>
        <dbReference type="EMBL" id="AGS34201.1"/>
    </source>
</evidence>
<dbReference type="PANTHER" id="PTHR11070">
    <property type="entry name" value="UVRD / RECB / PCRA DNA HELICASE FAMILY MEMBER"/>
    <property type="match status" value="1"/>
</dbReference>
<evidence type="ECO:0000256" key="10">
    <source>
        <dbReference type="ARBA" id="ARBA00023204"/>
    </source>
</evidence>
<dbReference type="EMBL" id="CP003924">
    <property type="protein sequence ID" value="AGS34201.1"/>
    <property type="molecule type" value="Genomic_DNA"/>
</dbReference>
<dbReference type="KEGG" id="cmd:B841_03590"/>
<dbReference type="InterPro" id="IPR038726">
    <property type="entry name" value="PDDEXK_AddAB-type"/>
</dbReference>
<dbReference type="eggNOG" id="COG0210">
    <property type="taxonomic scope" value="Bacteria"/>
</dbReference>
<accession>S5TH06</accession>
<keyword evidence="5 15" id="KW-0378">Hydrolase</keyword>
<evidence type="ECO:0000256" key="13">
    <source>
        <dbReference type="ARBA" id="ARBA00034808"/>
    </source>
</evidence>
<dbReference type="SUPFAM" id="SSF52540">
    <property type="entry name" value="P-loop containing nucleoside triphosphate hydrolases"/>
    <property type="match status" value="1"/>
</dbReference>
<evidence type="ECO:0000256" key="7">
    <source>
        <dbReference type="ARBA" id="ARBA00022839"/>
    </source>
</evidence>
<protein>
    <recommendedName>
        <fullName evidence="13">DNA 3'-5' helicase</fullName>
        <ecNumber evidence="13">5.6.2.4</ecNumber>
    </recommendedName>
</protein>
<dbReference type="InterPro" id="IPR011335">
    <property type="entry name" value="Restrct_endonuc-II-like"/>
</dbReference>
<dbReference type="InterPro" id="IPR027417">
    <property type="entry name" value="P-loop_NTPase"/>
</dbReference>
<keyword evidence="7" id="KW-0269">Exonuclease</keyword>
<keyword evidence="3 15" id="KW-0547">Nucleotide-binding</keyword>
<dbReference type="GO" id="GO:0043138">
    <property type="term" value="F:3'-5' DNA helicase activity"/>
    <property type="evidence" value="ECO:0007669"/>
    <property type="project" value="UniProtKB-EC"/>
</dbReference>
<dbReference type="GO" id="GO:0003677">
    <property type="term" value="F:DNA binding"/>
    <property type="evidence" value="ECO:0007669"/>
    <property type="project" value="UniProtKB-KW"/>
</dbReference>
<dbReference type="STRING" id="1224163.B841_03590"/>
<dbReference type="HOGENOM" id="CLU_003630_1_1_11"/>
<dbReference type="InterPro" id="IPR013986">
    <property type="entry name" value="DExx_box_DNA_helicase_dom_sf"/>
</dbReference>
<comment type="catalytic activity">
    <reaction evidence="14">
        <text>ATP + H2O = ADP + phosphate + H(+)</text>
        <dbReference type="Rhea" id="RHEA:13065"/>
        <dbReference type="ChEBI" id="CHEBI:15377"/>
        <dbReference type="ChEBI" id="CHEBI:15378"/>
        <dbReference type="ChEBI" id="CHEBI:30616"/>
        <dbReference type="ChEBI" id="CHEBI:43474"/>
        <dbReference type="ChEBI" id="CHEBI:456216"/>
        <dbReference type="EC" id="5.6.2.4"/>
    </reaction>
</comment>
<keyword evidence="8 15" id="KW-0067">ATP-binding</keyword>
<dbReference type="GO" id="GO:0004527">
    <property type="term" value="F:exonuclease activity"/>
    <property type="evidence" value="ECO:0007669"/>
    <property type="project" value="UniProtKB-KW"/>
</dbReference>
<dbReference type="eggNOG" id="COG2887">
    <property type="taxonomic scope" value="Bacteria"/>
</dbReference>
<evidence type="ECO:0000259" key="17">
    <source>
        <dbReference type="PROSITE" id="PS51198"/>
    </source>
</evidence>
<keyword evidence="20" id="KW-1185">Reference proteome</keyword>
<evidence type="ECO:0000256" key="14">
    <source>
        <dbReference type="ARBA" id="ARBA00048988"/>
    </source>
</evidence>
<dbReference type="RefSeq" id="WP_020934134.1">
    <property type="nucleotide sequence ID" value="NC_021915.1"/>
</dbReference>
<dbReference type="Proteomes" id="UP000015388">
    <property type="component" value="Chromosome"/>
</dbReference>
<dbReference type="Gene3D" id="3.40.50.300">
    <property type="entry name" value="P-loop containing nucleotide triphosphate hydrolases"/>
    <property type="match status" value="3"/>
</dbReference>
<dbReference type="OrthoDB" id="4812256at2"/>
<evidence type="ECO:0000256" key="2">
    <source>
        <dbReference type="ARBA" id="ARBA00022722"/>
    </source>
</evidence>
<comment type="catalytic activity">
    <reaction evidence="12">
        <text>Couples ATP hydrolysis with the unwinding of duplex DNA by translocating in the 3'-5' direction.</text>
        <dbReference type="EC" id="5.6.2.4"/>
    </reaction>
</comment>
<dbReference type="GO" id="GO:0005829">
    <property type="term" value="C:cytosol"/>
    <property type="evidence" value="ECO:0007669"/>
    <property type="project" value="TreeGrafter"/>
</dbReference>
<dbReference type="GO" id="GO:0000725">
    <property type="term" value="P:recombinational repair"/>
    <property type="evidence" value="ECO:0007669"/>
    <property type="project" value="TreeGrafter"/>
</dbReference>
<feature type="domain" description="UvrD-like helicase C-terminal" evidence="18">
    <location>
        <begin position="376"/>
        <end position="683"/>
    </location>
</feature>
<dbReference type="Pfam" id="PF00580">
    <property type="entry name" value="UvrD-helicase"/>
    <property type="match status" value="1"/>
</dbReference>
<gene>
    <name evidence="19" type="ORF">B841_03590</name>
</gene>
<dbReference type="PANTHER" id="PTHR11070:SF55">
    <property type="entry name" value="DNA 3'-5' HELICASE"/>
    <property type="match status" value="1"/>
</dbReference>
<dbReference type="InterPro" id="IPR014017">
    <property type="entry name" value="DNA_helicase_UvrD-like_C"/>
</dbReference>
<dbReference type="SUPFAM" id="SSF52980">
    <property type="entry name" value="Restriction endonuclease-like"/>
    <property type="match status" value="1"/>
</dbReference>
<dbReference type="EC" id="5.6.2.4" evidence="13"/>
<evidence type="ECO:0000256" key="15">
    <source>
        <dbReference type="PROSITE-ProRule" id="PRU00560"/>
    </source>
</evidence>
<feature type="region of interest" description="Disordered" evidence="16">
    <location>
        <begin position="793"/>
        <end position="817"/>
    </location>
</feature>
<dbReference type="PROSITE" id="PS51198">
    <property type="entry name" value="UVRD_HELICASE_ATP_BIND"/>
    <property type="match status" value="1"/>
</dbReference>
<proteinExistence type="inferred from homology"/>
<keyword evidence="10" id="KW-0234">DNA repair</keyword>
<evidence type="ECO:0000256" key="1">
    <source>
        <dbReference type="ARBA" id="ARBA00009922"/>
    </source>
</evidence>
<dbReference type="GO" id="GO:0005524">
    <property type="term" value="F:ATP binding"/>
    <property type="evidence" value="ECO:0007669"/>
    <property type="project" value="UniProtKB-UniRule"/>
</dbReference>
<dbReference type="InterPro" id="IPR011604">
    <property type="entry name" value="PDDEXK-like_dom_sf"/>
</dbReference>
<evidence type="ECO:0000256" key="5">
    <source>
        <dbReference type="ARBA" id="ARBA00022801"/>
    </source>
</evidence>
<comment type="similarity">
    <text evidence="1">Belongs to the helicase family. UvrD subfamily.</text>
</comment>
<evidence type="ECO:0000256" key="4">
    <source>
        <dbReference type="ARBA" id="ARBA00022763"/>
    </source>
</evidence>
<evidence type="ECO:0000256" key="11">
    <source>
        <dbReference type="ARBA" id="ARBA00023235"/>
    </source>
</evidence>
<keyword evidence="2" id="KW-0540">Nuclease</keyword>
<dbReference type="InterPro" id="IPR014016">
    <property type="entry name" value="UvrD-like_ATP-bd"/>
</dbReference>
<dbReference type="InterPro" id="IPR000212">
    <property type="entry name" value="DNA_helicase_UvrD/REP"/>
</dbReference>
<keyword evidence="6 15" id="KW-0347">Helicase</keyword>
<dbReference type="Gene3D" id="1.10.486.10">
    <property type="entry name" value="PCRA, domain 4"/>
    <property type="match status" value="1"/>
</dbReference>
<dbReference type="AlphaFoldDB" id="S5TH06"/>
<evidence type="ECO:0000256" key="3">
    <source>
        <dbReference type="ARBA" id="ARBA00022741"/>
    </source>
</evidence>